<dbReference type="PROSITE" id="PS01131">
    <property type="entry name" value="RRNA_A_DIMETH"/>
    <property type="match status" value="1"/>
</dbReference>
<evidence type="ECO:0000256" key="6">
    <source>
        <dbReference type="ARBA" id="ARBA00022884"/>
    </source>
</evidence>
<dbReference type="GO" id="GO:0000179">
    <property type="term" value="F:rRNA (adenine-N6,N6-)-dimethyltransferase activity"/>
    <property type="evidence" value="ECO:0007669"/>
    <property type="project" value="UniProtKB-UniRule"/>
</dbReference>
<keyword evidence="6 7" id="KW-0694">RNA-binding</keyword>
<accession>A0A2M7IPX1</accession>
<dbReference type="GO" id="GO:0005829">
    <property type="term" value="C:cytosol"/>
    <property type="evidence" value="ECO:0007669"/>
    <property type="project" value="TreeGrafter"/>
</dbReference>
<dbReference type="AlphaFoldDB" id="A0A2M7IPX1"/>
<organism evidence="9 10">
    <name type="scientific">Candidatus Kaiserbacteria bacterium CG_4_8_14_3_um_filter_38_9</name>
    <dbReference type="NCBI Taxonomy" id="1974599"/>
    <lineage>
        <taxon>Bacteria</taxon>
        <taxon>Candidatus Kaiseribacteriota</taxon>
    </lineage>
</organism>
<protein>
    <submittedName>
        <fullName evidence="9">Ribosomal RNA small subunit methyltransferase A</fullName>
    </submittedName>
</protein>
<proteinExistence type="inferred from homology"/>
<dbReference type="PROSITE" id="PS51689">
    <property type="entry name" value="SAM_RNA_A_N6_MT"/>
    <property type="match status" value="1"/>
</dbReference>
<dbReference type="InterPro" id="IPR020596">
    <property type="entry name" value="rRNA_Ade_Mease_Trfase_CS"/>
</dbReference>
<evidence type="ECO:0000259" key="8">
    <source>
        <dbReference type="SMART" id="SM00650"/>
    </source>
</evidence>
<sequence>MKKSIKKSLKKTKFQPFIPKKSLGQNFLTSPVVPRWMCEAGMVEKGEIVLEIGPGTGILTREILARGAKVIAIETDKRAVVLLEEIFTKEIQEGRLTIVFGDIRNLELNKLGLKNHSFKIIANIPYYLSGFLLRLFLEKSIQPNTLVFLMQKEVVARVARDHQESILSLSVKAFGTPKYVKTVTHGHFNPTPKVDSAILQISNINQNNFKTKHDRELFFTLLHLGFGQKRKQLLANLAHNYLRSELETIFQNLEITATVRAENVPLSLWLKLTTNLAKIGLK</sequence>
<dbReference type="EMBL" id="PFHR01000008">
    <property type="protein sequence ID" value="PIW97330.1"/>
    <property type="molecule type" value="Genomic_DNA"/>
</dbReference>
<keyword evidence="1" id="KW-0963">Cytoplasm</keyword>
<comment type="similarity">
    <text evidence="7">Belongs to the class I-like SAM-binding methyltransferase superfamily. rRNA adenine N(6)-methyltransferase family.</text>
</comment>
<evidence type="ECO:0000256" key="5">
    <source>
        <dbReference type="ARBA" id="ARBA00022691"/>
    </source>
</evidence>
<evidence type="ECO:0000256" key="1">
    <source>
        <dbReference type="ARBA" id="ARBA00022490"/>
    </source>
</evidence>
<evidence type="ECO:0000313" key="10">
    <source>
        <dbReference type="Proteomes" id="UP000230837"/>
    </source>
</evidence>
<dbReference type="InterPro" id="IPR011530">
    <property type="entry name" value="rRNA_adenine_dimethylase"/>
</dbReference>
<dbReference type="Proteomes" id="UP000230837">
    <property type="component" value="Unassembled WGS sequence"/>
</dbReference>
<keyword evidence="3 7" id="KW-0489">Methyltransferase</keyword>
<feature type="binding site" evidence="7">
    <location>
        <position position="28"/>
    </location>
    <ligand>
        <name>S-adenosyl-L-methionine</name>
        <dbReference type="ChEBI" id="CHEBI:59789"/>
    </ligand>
</feature>
<dbReference type="GO" id="GO:0003723">
    <property type="term" value="F:RNA binding"/>
    <property type="evidence" value="ECO:0007669"/>
    <property type="project" value="UniProtKB-UniRule"/>
</dbReference>
<dbReference type="PANTHER" id="PTHR11727:SF7">
    <property type="entry name" value="DIMETHYLADENOSINE TRANSFERASE-RELATED"/>
    <property type="match status" value="1"/>
</dbReference>
<feature type="binding site" evidence="7">
    <location>
        <position position="102"/>
    </location>
    <ligand>
        <name>S-adenosyl-L-methionine</name>
        <dbReference type="ChEBI" id="CHEBI:59789"/>
    </ligand>
</feature>
<dbReference type="CDD" id="cd02440">
    <property type="entry name" value="AdoMet_MTases"/>
    <property type="match status" value="1"/>
</dbReference>
<dbReference type="InterPro" id="IPR001737">
    <property type="entry name" value="KsgA/Erm"/>
</dbReference>
<dbReference type="SUPFAM" id="SSF53335">
    <property type="entry name" value="S-adenosyl-L-methionine-dependent methyltransferases"/>
    <property type="match status" value="1"/>
</dbReference>
<evidence type="ECO:0000313" key="9">
    <source>
        <dbReference type="EMBL" id="PIW97330.1"/>
    </source>
</evidence>
<feature type="domain" description="Ribosomal RNA adenine methylase transferase N-terminal" evidence="8">
    <location>
        <begin position="32"/>
        <end position="205"/>
    </location>
</feature>
<dbReference type="InterPro" id="IPR029063">
    <property type="entry name" value="SAM-dependent_MTases_sf"/>
</dbReference>
<feature type="binding site" evidence="7">
    <location>
        <position position="74"/>
    </location>
    <ligand>
        <name>S-adenosyl-L-methionine</name>
        <dbReference type="ChEBI" id="CHEBI:59789"/>
    </ligand>
</feature>
<dbReference type="InterPro" id="IPR023165">
    <property type="entry name" value="rRNA_Ade_diMease-like_C"/>
</dbReference>
<dbReference type="Gene3D" id="1.10.8.100">
    <property type="entry name" value="Ribosomal RNA adenine dimethylase-like, domain 2"/>
    <property type="match status" value="1"/>
</dbReference>
<gene>
    <name evidence="9" type="primary">rsmA</name>
    <name evidence="9" type="ORF">COZ82_00125</name>
</gene>
<comment type="caution">
    <text evidence="9">The sequence shown here is derived from an EMBL/GenBank/DDBJ whole genome shotgun (WGS) entry which is preliminary data.</text>
</comment>
<dbReference type="InterPro" id="IPR020598">
    <property type="entry name" value="rRNA_Ade_methylase_Trfase_N"/>
</dbReference>
<feature type="binding site" evidence="7">
    <location>
        <position position="53"/>
    </location>
    <ligand>
        <name>S-adenosyl-L-methionine</name>
        <dbReference type="ChEBI" id="CHEBI:59789"/>
    </ligand>
</feature>
<dbReference type="Pfam" id="PF00398">
    <property type="entry name" value="RrnaAD"/>
    <property type="match status" value="1"/>
</dbReference>
<dbReference type="Gene3D" id="3.40.50.150">
    <property type="entry name" value="Vaccinia Virus protein VP39"/>
    <property type="match status" value="1"/>
</dbReference>
<evidence type="ECO:0000256" key="7">
    <source>
        <dbReference type="PROSITE-ProRule" id="PRU01026"/>
    </source>
</evidence>
<keyword evidence="2" id="KW-0698">rRNA processing</keyword>
<reference evidence="10" key="1">
    <citation type="submission" date="2017-09" db="EMBL/GenBank/DDBJ databases">
        <title>Depth-based differentiation of microbial function through sediment-hosted aquifers and enrichment of novel symbionts in the deep terrestrial subsurface.</title>
        <authorList>
            <person name="Probst A.J."/>
            <person name="Ladd B."/>
            <person name="Jarett J.K."/>
            <person name="Geller-Mcgrath D.E."/>
            <person name="Sieber C.M.K."/>
            <person name="Emerson J.B."/>
            <person name="Anantharaman K."/>
            <person name="Thomas B.C."/>
            <person name="Malmstrom R."/>
            <person name="Stieglmeier M."/>
            <person name="Klingl A."/>
            <person name="Woyke T."/>
            <person name="Ryan C.M."/>
            <person name="Banfield J.F."/>
        </authorList>
    </citation>
    <scope>NUCLEOTIDE SEQUENCE [LARGE SCALE GENOMIC DNA]</scope>
</reference>
<evidence type="ECO:0000256" key="3">
    <source>
        <dbReference type="ARBA" id="ARBA00022603"/>
    </source>
</evidence>
<keyword evidence="4 7" id="KW-0808">Transferase</keyword>
<evidence type="ECO:0000256" key="4">
    <source>
        <dbReference type="ARBA" id="ARBA00022679"/>
    </source>
</evidence>
<keyword evidence="5 7" id="KW-0949">S-adenosyl-L-methionine</keyword>
<feature type="binding site" evidence="7">
    <location>
        <position position="26"/>
    </location>
    <ligand>
        <name>S-adenosyl-L-methionine</name>
        <dbReference type="ChEBI" id="CHEBI:59789"/>
    </ligand>
</feature>
<evidence type="ECO:0000256" key="2">
    <source>
        <dbReference type="ARBA" id="ARBA00022552"/>
    </source>
</evidence>
<dbReference type="PANTHER" id="PTHR11727">
    <property type="entry name" value="DIMETHYLADENOSINE TRANSFERASE"/>
    <property type="match status" value="1"/>
</dbReference>
<dbReference type="SMART" id="SM00650">
    <property type="entry name" value="rADc"/>
    <property type="match status" value="1"/>
</dbReference>
<feature type="binding site" evidence="7">
    <location>
        <position position="123"/>
    </location>
    <ligand>
        <name>S-adenosyl-L-methionine</name>
        <dbReference type="ChEBI" id="CHEBI:59789"/>
    </ligand>
</feature>
<dbReference type="NCBIfam" id="TIGR00755">
    <property type="entry name" value="ksgA"/>
    <property type="match status" value="1"/>
</dbReference>
<name>A0A2M7IPX1_9BACT</name>